<gene>
    <name evidence="5" type="ORF">CYMTET_20104</name>
</gene>
<evidence type="ECO:0000256" key="3">
    <source>
        <dbReference type="SAM" id="SignalP"/>
    </source>
</evidence>
<feature type="compositionally biased region" description="Pro residues" evidence="1">
    <location>
        <begin position="1961"/>
        <end position="1979"/>
    </location>
</feature>
<dbReference type="Proteomes" id="UP001190700">
    <property type="component" value="Unassembled WGS sequence"/>
</dbReference>
<keyword evidence="2" id="KW-0812">Transmembrane</keyword>
<dbReference type="Pfam" id="PF12733">
    <property type="entry name" value="Cadherin-like"/>
    <property type="match status" value="1"/>
</dbReference>
<organism evidence="5 6">
    <name type="scientific">Cymbomonas tetramitiformis</name>
    <dbReference type="NCBI Taxonomy" id="36881"/>
    <lineage>
        <taxon>Eukaryota</taxon>
        <taxon>Viridiplantae</taxon>
        <taxon>Chlorophyta</taxon>
        <taxon>Pyramimonadophyceae</taxon>
        <taxon>Pyramimonadales</taxon>
        <taxon>Pyramimonadaceae</taxon>
        <taxon>Cymbomonas</taxon>
    </lineage>
</organism>
<dbReference type="InterPro" id="IPR025883">
    <property type="entry name" value="Cadherin-like_domain"/>
</dbReference>
<feature type="compositionally biased region" description="Pro residues" evidence="1">
    <location>
        <begin position="1537"/>
        <end position="1563"/>
    </location>
</feature>
<feature type="compositionally biased region" description="Pro residues" evidence="1">
    <location>
        <begin position="1581"/>
        <end position="1606"/>
    </location>
</feature>
<evidence type="ECO:0000256" key="1">
    <source>
        <dbReference type="SAM" id="MobiDB-lite"/>
    </source>
</evidence>
<feature type="chain" id="PRO_5042292838" description="Cadherin-like beta-sandwich-like domain-containing protein" evidence="3">
    <location>
        <begin position="17"/>
        <end position="2141"/>
    </location>
</feature>
<keyword evidence="3" id="KW-0732">Signal</keyword>
<feature type="region of interest" description="Disordered" evidence="1">
    <location>
        <begin position="1529"/>
        <end position="1606"/>
    </location>
</feature>
<keyword evidence="2" id="KW-1133">Transmembrane helix</keyword>
<sequence length="2141" mass="238064">MHRYILFFSILSCCAGQDEFTERDGIIASVGVHNAGWGITVANNFIPFGGAMCVTPEDMIFYSADCPCDEGGCGGICSYEDLVFNYTEYNDGTDTITAPNGGAYTNAVLYDDKWVWQTEISAIRAGAIRSNEYTRFELRRDEFGPDQGDIHYLGPVDEHEHNLTLVFQYKSAVISVGTIRLRYCGFEDFPCGCTQDLTGGEGIVVGDEFWEWGSTGNCWKYADTEFQTEDQVVGVDGIPMTIIEQEITHLRGRFAHELNYTAITPEIHTELTVYNPRTNVTEDLLSPAPHKMASGEVYNTTVFVRVPTVFNDTLLLTLRVDIRDKINELNESNTYTLEFRMCWPDCFLATTDRPVPALTVESQDFWGATVKLFFSEDVEGFHPRNVGEFNEVDDLRLTGCYLSDWQVREASRSWWLHVRFTANNCTILVPGGIVSNTGTTREVSQDREGNVNVASCPLNIYMLGQNARDGVRIGENDIDWGRRMCVTPDNFRSVEDDCPTKECLEGGCKVEKCTYQVLEVQYTEYNDGVEPVPNAEFAADGRYYDYLNTFRYDGQPVDEHYSFVPLEAWTQARQSVLFRQPHPELGPNVNSEPYLGTLDNQAHKLTLTLDETGYDRTGYNNSFEYEVELRYCGFEDFECGCLPDLNANVGITVGERVWAWGSHGNCLLPEDLNTTSGAEILLPNPNVAGSVAMTVSLKFTEQEVMNYMGAEALAAGYTVIPDFETALLLSVQHCDITNPTDCEAVNITEIIKVGAKSLELGEVFNTTLHIPVPPLDVTERRFDLLVDMQNTVHELFENNSYFVSFHMCFPKDIITEKLQVARPDNSTERPLEEMPLGGHFCLTPAHKYTDGVPDTEEAIFFYFNVTEENIGLLAANVTTAPFINRTNGSATWQYGDPAYVQELVANGTVAAEDAFEVGWVNKIFWDGREVAAEYGRQNMAAWTKRVREYILDLGPVDDQPHTLEIVTDVANQLGVEMSELYGRGGPNANNRATVAVDFCDWAPQLDAQAGFQIGNATVLWGTAVCITDEDGDVSHSLSYEECTEGVYEGQMVGSEGSDTEITRQGNLSCETVGTYRNQLNGLHYPEWNLGPQDADATYKVGGWKNVLWYDGEVLTTQLDRPLLAARGNRTVDATNGAGLVVVAPFMDDNVTSMNASDWTHHFQLNLDVDDDVTWALSYNNQWDATVRYCTKVMRESNDRDQCGCTGEMWASPDLQLGSQQLNWGDSVCLGKGDMVTYDPHGYQANYRLYYEERNDHFDSLRKLFPDYRNMILWDGVPIQISEPRYQLQKGEVRSTSWSGGVWLTRDEQWHTLTLDLNTRTDGGLLAPGDPYQVNREVHYDNNVYSLNVTFCELEPDLNANNWLYVRSAIFPWGTPEHPGVACVNASDVAKQLVGWGPALAGSVMYYYGLDVAYFETNSGLTTAEGGWTNHLYWDDMEEPLVVLANRPSLAPGVAREVIHPFEYVVTVEDQVYGGYPLGIFLGTTAGDDFMHRLRVVIDVYNERPENIEPNEFEVEVYFAENQQGYDPELGIAESCPIRPPPPPSPLPPGPPLPPPTPPPPSPAAPHLCHLLHSPTSLAATPPLPLPSTSLPPRPSATPPLPPPSPMIVPLSDDPEGEEVMGIIVDYTEVNVGEGFTYGNYTNVILWDGVPMAQDTNTEVMMPGQHRSVLHPDPYNAISTTLDANRHVLTLIVDVNDTAAGFLPVDFATLGDVYKHNYWNLDIYFASEGGCPPSPPPMSAETRIRELSLARSTVWVDDLVLTPAFFPHTMLYNTSIEYSQYTLTIGFLPFNENASVTVTPTPMARHRSARHLMSHSYQKPGAIVMNVGITDIKLTVSTEDPAALNTTYIIQVMRYSEPEHALLADLQTTSSTLNPAFDRDVHEYTIVIPATEASVAFIPFNEWDALLLVEGQPVESGTTSHQRPVSLGASITVHLEVIAADGVTRSEYVVVVYRNFAPPPPPLPPPSPSPPPPSPPPPPLEVQASVKLRLRFPSGDAGNLPRDFRQEYQATMDTVQPVALRETLVTQTYAGSVVVESDTTYTSTDGADDFYAAAKCCIADYFAEVDFFDLYGPPELLEGQVVYFVPMPSPKDEYDIAAQGWFWGILCAFVILGALTAAVIQFNKHRAATLLQVQVRLSMTQA</sequence>
<evidence type="ECO:0000313" key="6">
    <source>
        <dbReference type="Proteomes" id="UP001190700"/>
    </source>
</evidence>
<feature type="signal peptide" evidence="3">
    <location>
        <begin position="1"/>
        <end position="16"/>
    </location>
</feature>
<keyword evidence="6" id="KW-1185">Reference proteome</keyword>
<comment type="caution">
    <text evidence="5">The sequence shown here is derived from an EMBL/GenBank/DDBJ whole genome shotgun (WGS) entry which is preliminary data.</text>
</comment>
<dbReference type="PANTHER" id="PTHR23330:SF9">
    <property type="entry name" value="PROLINE-RICH PROTEIN 11"/>
    <property type="match status" value="1"/>
</dbReference>
<name>A0AAE0G580_9CHLO</name>
<feature type="compositionally biased region" description="Low complexity" evidence="1">
    <location>
        <begin position="1564"/>
        <end position="1580"/>
    </location>
</feature>
<dbReference type="PANTHER" id="PTHR23330">
    <property type="entry name" value="P300 TRANSCRIPTIONAL COFACTOR JMY-RELATED"/>
    <property type="match status" value="1"/>
</dbReference>
<evidence type="ECO:0000256" key="2">
    <source>
        <dbReference type="SAM" id="Phobius"/>
    </source>
</evidence>
<feature type="transmembrane region" description="Helical" evidence="2">
    <location>
        <begin position="2099"/>
        <end position="2119"/>
    </location>
</feature>
<feature type="region of interest" description="Disordered" evidence="1">
    <location>
        <begin position="1961"/>
        <end position="1980"/>
    </location>
</feature>
<evidence type="ECO:0000259" key="4">
    <source>
        <dbReference type="Pfam" id="PF12733"/>
    </source>
</evidence>
<feature type="domain" description="Cadherin-like beta-sandwich-like" evidence="4">
    <location>
        <begin position="1869"/>
        <end position="1953"/>
    </location>
</feature>
<proteinExistence type="predicted"/>
<accession>A0AAE0G580</accession>
<evidence type="ECO:0000313" key="5">
    <source>
        <dbReference type="EMBL" id="KAK3271557.1"/>
    </source>
</evidence>
<reference evidence="5 6" key="1">
    <citation type="journal article" date="2015" name="Genome Biol. Evol.">
        <title>Comparative Genomics of a Bacterivorous Green Alga Reveals Evolutionary Causalities and Consequences of Phago-Mixotrophic Mode of Nutrition.</title>
        <authorList>
            <person name="Burns J.A."/>
            <person name="Paasch A."/>
            <person name="Narechania A."/>
            <person name="Kim E."/>
        </authorList>
    </citation>
    <scope>NUCLEOTIDE SEQUENCE [LARGE SCALE GENOMIC DNA]</scope>
    <source>
        <strain evidence="5 6">PLY_AMNH</strain>
    </source>
</reference>
<protein>
    <recommendedName>
        <fullName evidence="4">Cadherin-like beta-sandwich-like domain-containing protein</fullName>
    </recommendedName>
</protein>
<keyword evidence="2" id="KW-0472">Membrane</keyword>
<dbReference type="EMBL" id="LGRX02009611">
    <property type="protein sequence ID" value="KAK3271557.1"/>
    <property type="molecule type" value="Genomic_DNA"/>
</dbReference>